<feature type="domain" description="Peptidase A2" evidence="3">
    <location>
        <begin position="56"/>
        <end position="92"/>
    </location>
</feature>
<dbReference type="PROSITE" id="PS00141">
    <property type="entry name" value="ASP_PROTEASE"/>
    <property type="match status" value="1"/>
</dbReference>
<dbReference type="Pfam" id="PF17820">
    <property type="entry name" value="PDZ_6"/>
    <property type="match status" value="1"/>
</dbReference>
<dbReference type="SUPFAM" id="SSF50156">
    <property type="entry name" value="PDZ domain-like"/>
    <property type="match status" value="1"/>
</dbReference>
<comment type="caution">
    <text evidence="4">The sequence shown here is derived from an EMBL/GenBank/DDBJ whole genome shotgun (WGS) entry which is preliminary data.</text>
</comment>
<organism evidence="4 5">
    <name type="scientific">Namhaeicola litoreus</name>
    <dbReference type="NCBI Taxonomy" id="1052145"/>
    <lineage>
        <taxon>Bacteria</taxon>
        <taxon>Pseudomonadati</taxon>
        <taxon>Bacteroidota</taxon>
        <taxon>Flavobacteriia</taxon>
        <taxon>Flavobacteriales</taxon>
        <taxon>Flavobacteriaceae</taxon>
        <taxon>Namhaeicola</taxon>
    </lineage>
</organism>
<evidence type="ECO:0000259" key="2">
    <source>
        <dbReference type="PROSITE" id="PS50106"/>
    </source>
</evidence>
<dbReference type="InterPro" id="IPR041489">
    <property type="entry name" value="PDZ_6"/>
</dbReference>
<dbReference type="GO" id="GO:0008233">
    <property type="term" value="F:peptidase activity"/>
    <property type="evidence" value="ECO:0007669"/>
    <property type="project" value="UniProtKB-KW"/>
</dbReference>
<gene>
    <name evidence="4" type="ORF">ACFQ39_14925</name>
</gene>
<dbReference type="EMBL" id="JBHTMY010000004">
    <property type="protein sequence ID" value="MFD1316918.1"/>
    <property type="molecule type" value="Genomic_DNA"/>
</dbReference>
<dbReference type="InterPro" id="IPR001995">
    <property type="entry name" value="Peptidase_A2_cat"/>
</dbReference>
<dbReference type="Pfam" id="PF13650">
    <property type="entry name" value="Asp_protease_2"/>
    <property type="match status" value="1"/>
</dbReference>
<dbReference type="GO" id="GO:0006508">
    <property type="term" value="P:proteolysis"/>
    <property type="evidence" value="ECO:0007669"/>
    <property type="project" value="UniProtKB-KW"/>
</dbReference>
<dbReference type="InterPro" id="IPR001969">
    <property type="entry name" value="Aspartic_peptidase_AS"/>
</dbReference>
<evidence type="ECO:0000313" key="4">
    <source>
        <dbReference type="EMBL" id="MFD1316918.1"/>
    </source>
</evidence>
<keyword evidence="1" id="KW-0378">Hydrolase</keyword>
<accession>A0ABW3Y8M2</accession>
<dbReference type="Gene3D" id="2.40.70.10">
    <property type="entry name" value="Acid Proteases"/>
    <property type="match status" value="2"/>
</dbReference>
<dbReference type="PROSITE" id="PS50106">
    <property type="entry name" value="PDZ"/>
    <property type="match status" value="1"/>
</dbReference>
<dbReference type="InterPro" id="IPR036034">
    <property type="entry name" value="PDZ_sf"/>
</dbReference>
<keyword evidence="4" id="KW-0645">Protease</keyword>
<name>A0ABW3Y8M2_9FLAO</name>
<reference evidence="5" key="1">
    <citation type="journal article" date="2019" name="Int. J. Syst. Evol. Microbiol.">
        <title>The Global Catalogue of Microorganisms (GCM) 10K type strain sequencing project: providing services to taxonomists for standard genome sequencing and annotation.</title>
        <authorList>
            <consortium name="The Broad Institute Genomics Platform"/>
            <consortium name="The Broad Institute Genome Sequencing Center for Infectious Disease"/>
            <person name="Wu L."/>
            <person name="Ma J."/>
        </authorList>
    </citation>
    <scope>NUCLEOTIDE SEQUENCE [LARGE SCALE GENOMIC DNA]</scope>
    <source>
        <strain evidence="5">CCUG 61485</strain>
    </source>
</reference>
<protein>
    <submittedName>
        <fullName evidence="4">Aspartyl protease family protein</fullName>
    </submittedName>
</protein>
<evidence type="ECO:0000313" key="5">
    <source>
        <dbReference type="Proteomes" id="UP001597201"/>
    </source>
</evidence>
<evidence type="ECO:0000256" key="1">
    <source>
        <dbReference type="ARBA" id="ARBA00022801"/>
    </source>
</evidence>
<dbReference type="Proteomes" id="UP001597201">
    <property type="component" value="Unassembled WGS sequence"/>
</dbReference>
<dbReference type="PROSITE" id="PS50175">
    <property type="entry name" value="ASP_PROT_RETROV"/>
    <property type="match status" value="1"/>
</dbReference>
<keyword evidence="5" id="KW-1185">Reference proteome</keyword>
<dbReference type="Gene3D" id="2.30.42.10">
    <property type="match status" value="1"/>
</dbReference>
<dbReference type="InterPro" id="IPR021109">
    <property type="entry name" value="Peptidase_aspartic_dom_sf"/>
</dbReference>
<dbReference type="SUPFAM" id="SSF50630">
    <property type="entry name" value="Acid proteases"/>
    <property type="match status" value="1"/>
</dbReference>
<dbReference type="SMART" id="SM00228">
    <property type="entry name" value="PDZ"/>
    <property type="match status" value="1"/>
</dbReference>
<evidence type="ECO:0000259" key="3">
    <source>
        <dbReference type="PROSITE" id="PS50175"/>
    </source>
</evidence>
<feature type="domain" description="PDZ" evidence="2">
    <location>
        <begin position="363"/>
        <end position="429"/>
    </location>
</feature>
<dbReference type="RefSeq" id="WP_377180431.1">
    <property type="nucleotide sequence ID" value="NZ_JBHTMY010000004.1"/>
</dbReference>
<sequence length="442" mass="50251">MSKRLFFGLFFFLLFILNMQAQDRFLLSEYKQKQSLSFKLINNIVVIPLEINGKELSFILDTGVDKTILFNLQLNDSIELHNIEQIKLYGLGEGEALDALRSTKNRVTIGNIKNIDHMVYVVLDETFDLSAKMGENINGIIGGELFEDFIVDINYRTKKITFYDPISYKSNNLCSKCEIIPLEFIKNKPYVNLKIKDHKETVKQVKLLIDSGGSDALWLFANDEKDISVPDNYFKDFLGKGLSGNIYGKRSRIKELIIGDYIIENPSTSFPDSSSVFTAMQNEQRNGTLGAEVLRRFRVIFDYSNQQLSIRPNKGFSDPFLYNKSGMELVHGGDVLVKESKAQFIGPENIKNQSSFSEISYAFGLSFKPSYQISYLRPESPALEAGLQVGDIILEINGKPAYDQKLHEIILTLSKQEGQKINVLVDRGGRQIKYKFKLKGML</sequence>
<dbReference type="InterPro" id="IPR001478">
    <property type="entry name" value="PDZ"/>
</dbReference>
<proteinExistence type="predicted"/>